<dbReference type="Gene3D" id="3.40.50.720">
    <property type="entry name" value="NAD(P)-binding Rossmann-like Domain"/>
    <property type="match status" value="1"/>
</dbReference>
<dbReference type="AlphaFoldDB" id="A0A9P7A8V3"/>
<evidence type="ECO:0000313" key="2">
    <source>
        <dbReference type="Proteomes" id="UP000714275"/>
    </source>
</evidence>
<dbReference type="PANTHER" id="PTHR14097:SF8">
    <property type="entry name" value="NAD(P)-BINDING DOMAIN-CONTAINING PROTEIN"/>
    <property type="match status" value="1"/>
</dbReference>
<dbReference type="InterPro" id="IPR036291">
    <property type="entry name" value="NAD(P)-bd_dom_sf"/>
</dbReference>
<dbReference type="SUPFAM" id="SSF51735">
    <property type="entry name" value="NAD(P)-binding Rossmann-fold domains"/>
    <property type="match status" value="1"/>
</dbReference>
<reference evidence="1" key="1">
    <citation type="journal article" date="2020" name="New Phytol.">
        <title>Comparative genomics reveals dynamic genome evolution in host specialist ectomycorrhizal fungi.</title>
        <authorList>
            <person name="Lofgren L.A."/>
            <person name="Nguyen N.H."/>
            <person name="Vilgalys R."/>
            <person name="Ruytinx J."/>
            <person name="Liao H.L."/>
            <person name="Branco S."/>
            <person name="Kuo A."/>
            <person name="LaButti K."/>
            <person name="Lipzen A."/>
            <person name="Andreopoulos W."/>
            <person name="Pangilinan J."/>
            <person name="Riley R."/>
            <person name="Hundley H."/>
            <person name="Na H."/>
            <person name="Barry K."/>
            <person name="Grigoriev I.V."/>
            <person name="Stajich J.E."/>
            <person name="Kennedy P.G."/>
        </authorList>
    </citation>
    <scope>NUCLEOTIDE SEQUENCE</scope>
    <source>
        <strain evidence="1">DOB743</strain>
    </source>
</reference>
<gene>
    <name evidence="1" type="ORF">EV702DRAFT_4909</name>
</gene>
<comment type="caution">
    <text evidence="1">The sequence shown here is derived from an EMBL/GenBank/DDBJ whole genome shotgun (WGS) entry which is preliminary data.</text>
</comment>
<dbReference type="Proteomes" id="UP000714275">
    <property type="component" value="Unassembled WGS sequence"/>
</dbReference>
<name>A0A9P7A8V3_9AGAM</name>
<evidence type="ECO:0008006" key="3">
    <source>
        <dbReference type="Google" id="ProtNLM"/>
    </source>
</evidence>
<accession>A0A9P7A8V3</accession>
<dbReference type="EMBL" id="JABBWD010000001">
    <property type="protein sequence ID" value="KAG1783581.1"/>
    <property type="molecule type" value="Genomic_DNA"/>
</dbReference>
<evidence type="ECO:0000313" key="1">
    <source>
        <dbReference type="EMBL" id="KAG1783581.1"/>
    </source>
</evidence>
<dbReference type="OrthoDB" id="9975943at2759"/>
<keyword evidence="2" id="KW-1185">Reference proteome</keyword>
<protein>
    <recommendedName>
        <fullName evidence="3">Nucleoside-diphosphate-sugar epimerase</fullName>
    </recommendedName>
</protein>
<organism evidence="1 2">
    <name type="scientific">Suillus placidus</name>
    <dbReference type="NCBI Taxonomy" id="48579"/>
    <lineage>
        <taxon>Eukaryota</taxon>
        <taxon>Fungi</taxon>
        <taxon>Dikarya</taxon>
        <taxon>Basidiomycota</taxon>
        <taxon>Agaricomycotina</taxon>
        <taxon>Agaricomycetes</taxon>
        <taxon>Agaricomycetidae</taxon>
        <taxon>Boletales</taxon>
        <taxon>Suillineae</taxon>
        <taxon>Suillaceae</taxon>
        <taxon>Suillus</taxon>
    </lineage>
</organism>
<dbReference type="PANTHER" id="PTHR14097">
    <property type="entry name" value="OXIDOREDUCTASE HTATIP2"/>
    <property type="match status" value="1"/>
</dbReference>
<sequence length="280" mass="31259">MCRPAGWLRQPDDNVSFCQCASAHDDLKRYLNPSTPVEGVTGAAGIQIFRQAVLDATIMKITVLSRRALPSWMDIPENDKTEVIVLTDFLDYPSDLPARLAGHDACIWALGKSSMGLSDGEYTRITYDYTMHFVNSLQEAGTKDKTGEPFRFIFVSGEGADPSGKSNLKFARIKGMTEKALFDLPPSSNIKASVMRPAYFFPSINHPSDRENIRSPTARAMDRLMTPIMKTILPSMYTPIEDLGLFAVEAGKGRWSDEKLFPNSKMRELIKALRTPENQQ</sequence>
<proteinExistence type="predicted"/>